<evidence type="ECO:0000313" key="1">
    <source>
        <dbReference type="EMBL" id="PED84407.1"/>
    </source>
</evidence>
<name>A0AA91VFI4_9BACI</name>
<reference evidence="1 2" key="1">
    <citation type="submission" date="2017-09" db="EMBL/GenBank/DDBJ databases">
        <title>Large-scale bioinformatics analysis of Bacillus genomes uncovers conserved roles of natural products in bacterial physiology.</title>
        <authorList>
            <consortium name="Agbiome Team Llc"/>
            <person name="Bleich R.M."/>
            <person name="Grubbs K.J."/>
            <person name="Santa Maria K.C."/>
            <person name="Allen S.E."/>
            <person name="Farag S."/>
            <person name="Shank E.A."/>
            <person name="Bowers A."/>
        </authorList>
    </citation>
    <scope>NUCLEOTIDE SEQUENCE [LARGE SCALE GENOMIC DNA]</scope>
    <source>
        <strain evidence="1 2">AFS092012</strain>
    </source>
</reference>
<sequence>MGRNGQPHAFLHEKLRAPTNIGEGKLHLDMDGQNMRVFAKSYFRLCLTKIHPHLTYRWALARHALEDGDFFRKYVKEAQ</sequence>
<dbReference type="Proteomes" id="UP000221020">
    <property type="component" value="Unassembled WGS sequence"/>
</dbReference>
<proteinExistence type="predicted"/>
<dbReference type="EMBL" id="NVOR01000006">
    <property type="protein sequence ID" value="PED84407.1"/>
    <property type="molecule type" value="Genomic_DNA"/>
</dbReference>
<evidence type="ECO:0000313" key="2">
    <source>
        <dbReference type="Proteomes" id="UP000221020"/>
    </source>
</evidence>
<protein>
    <submittedName>
        <fullName evidence="1">Uncharacterized protein</fullName>
    </submittedName>
</protein>
<organism evidence="1 2">
    <name type="scientific">Bacillus pseudomycoides</name>
    <dbReference type="NCBI Taxonomy" id="64104"/>
    <lineage>
        <taxon>Bacteria</taxon>
        <taxon>Bacillati</taxon>
        <taxon>Bacillota</taxon>
        <taxon>Bacilli</taxon>
        <taxon>Bacillales</taxon>
        <taxon>Bacillaceae</taxon>
        <taxon>Bacillus</taxon>
        <taxon>Bacillus cereus group</taxon>
    </lineage>
</organism>
<accession>A0AA91VFI4</accession>
<gene>
    <name evidence="1" type="ORF">CON65_01085</name>
</gene>
<comment type="caution">
    <text evidence="1">The sequence shown here is derived from an EMBL/GenBank/DDBJ whole genome shotgun (WGS) entry which is preliminary data.</text>
</comment>
<dbReference type="AlphaFoldDB" id="A0AA91VFI4"/>